<evidence type="ECO:0000256" key="5">
    <source>
        <dbReference type="ARBA" id="ARBA00023136"/>
    </source>
</evidence>
<name>A0A3A4P0I0_ABYX5</name>
<evidence type="ECO:0000256" key="2">
    <source>
        <dbReference type="ARBA" id="ARBA00022475"/>
    </source>
</evidence>
<evidence type="ECO:0000256" key="4">
    <source>
        <dbReference type="ARBA" id="ARBA00022989"/>
    </source>
</evidence>
<protein>
    <submittedName>
        <fullName evidence="7">Lysine transporter LysE</fullName>
    </submittedName>
</protein>
<evidence type="ECO:0000256" key="1">
    <source>
        <dbReference type="ARBA" id="ARBA00004651"/>
    </source>
</evidence>
<feature type="transmembrane region" description="Helical" evidence="6">
    <location>
        <begin position="188"/>
        <end position="208"/>
    </location>
</feature>
<feature type="transmembrane region" description="Helical" evidence="6">
    <location>
        <begin position="76"/>
        <end position="94"/>
    </location>
</feature>
<evidence type="ECO:0000313" key="8">
    <source>
        <dbReference type="Proteomes" id="UP000265882"/>
    </source>
</evidence>
<gene>
    <name evidence="7" type="ORF">C4520_10125</name>
</gene>
<reference evidence="7 8" key="1">
    <citation type="journal article" date="2017" name="ISME J.">
        <title>Energy and carbon metabolisms in a deep terrestrial subsurface fluid microbial community.</title>
        <authorList>
            <person name="Momper L."/>
            <person name="Jungbluth S.P."/>
            <person name="Lee M.D."/>
            <person name="Amend J.P."/>
        </authorList>
    </citation>
    <scope>NUCLEOTIDE SEQUENCE [LARGE SCALE GENOMIC DNA]</scope>
    <source>
        <strain evidence="7">SURF_5</strain>
    </source>
</reference>
<keyword evidence="5 6" id="KW-0472">Membrane</keyword>
<evidence type="ECO:0000256" key="3">
    <source>
        <dbReference type="ARBA" id="ARBA00022692"/>
    </source>
</evidence>
<dbReference type="AlphaFoldDB" id="A0A3A4P0I0"/>
<dbReference type="GO" id="GO:0006865">
    <property type="term" value="P:amino acid transport"/>
    <property type="evidence" value="ECO:0007669"/>
    <property type="project" value="InterPro"/>
</dbReference>
<dbReference type="PANTHER" id="PTHR38825">
    <property type="entry name" value="LYSINE EXPORTER PROTEIN (LYSE/YGGA)"/>
    <property type="match status" value="1"/>
</dbReference>
<organism evidence="7 8">
    <name type="scientific">Abyssobacteria bacterium (strain SURF_5)</name>
    <dbReference type="NCBI Taxonomy" id="2093360"/>
    <lineage>
        <taxon>Bacteria</taxon>
        <taxon>Pseudomonadati</taxon>
        <taxon>Candidatus Hydrogenedentota</taxon>
        <taxon>Candidatus Abyssobacteria</taxon>
    </lineage>
</organism>
<comment type="caution">
    <text evidence="7">The sequence shown here is derived from an EMBL/GenBank/DDBJ whole genome shotgun (WGS) entry which is preliminary data.</text>
</comment>
<proteinExistence type="predicted"/>
<keyword evidence="4 6" id="KW-1133">Transmembrane helix</keyword>
<dbReference type="EMBL" id="QZKU01000068">
    <property type="protein sequence ID" value="RJP21361.1"/>
    <property type="molecule type" value="Genomic_DNA"/>
</dbReference>
<dbReference type="Pfam" id="PF01810">
    <property type="entry name" value="LysE"/>
    <property type="match status" value="1"/>
</dbReference>
<keyword evidence="3 6" id="KW-0812">Transmembrane</keyword>
<evidence type="ECO:0000313" key="7">
    <source>
        <dbReference type="EMBL" id="RJP21361.1"/>
    </source>
</evidence>
<dbReference type="Proteomes" id="UP000265882">
    <property type="component" value="Unassembled WGS sequence"/>
</dbReference>
<evidence type="ECO:0000256" key="6">
    <source>
        <dbReference type="SAM" id="Phobius"/>
    </source>
</evidence>
<dbReference type="PANTHER" id="PTHR38825:SF1">
    <property type="entry name" value="TRANSPORTER, LYSE FAMILY"/>
    <property type="match status" value="1"/>
</dbReference>
<dbReference type="InterPro" id="IPR001123">
    <property type="entry name" value="LeuE-type"/>
</dbReference>
<sequence length="218" mass="23258">MAHQLLIIFLTSLGIGFTGAVMPGPLLAVTVKESISRSKWSALWLSTGHALCELALVIVLAAGLNRFVFNSSVSGFIGLVGGVILIWMGVGALRSPSYDEGAISSNNPRPPHNLILNGSAVTISNPYWSIWWFLVAPALLIWAAGEAGIAGIITFYIGHILSDFLWFGSVGFAIGSGRRFLTGRGYKLAIQVCGVFLLLFGIYFIGYGGKIIGAFLLH</sequence>
<dbReference type="GO" id="GO:0005886">
    <property type="term" value="C:plasma membrane"/>
    <property type="evidence" value="ECO:0007669"/>
    <property type="project" value="UniProtKB-SubCell"/>
</dbReference>
<keyword evidence="2" id="KW-1003">Cell membrane</keyword>
<feature type="transmembrane region" description="Helical" evidence="6">
    <location>
        <begin position="44"/>
        <end position="64"/>
    </location>
</feature>
<comment type="subcellular location">
    <subcellularLocation>
        <location evidence="1">Cell membrane</location>
        <topology evidence="1">Multi-pass membrane protein</topology>
    </subcellularLocation>
</comment>
<accession>A0A3A4P0I0</accession>